<evidence type="ECO:0000256" key="8">
    <source>
        <dbReference type="PROSITE-ProRule" id="PRU01091"/>
    </source>
</evidence>
<dbReference type="PANTHER" id="PTHR48111">
    <property type="entry name" value="REGULATOR OF RPOS"/>
    <property type="match status" value="1"/>
</dbReference>
<evidence type="ECO:0000313" key="12">
    <source>
        <dbReference type="EMBL" id="PAD78954.1"/>
    </source>
</evidence>
<keyword evidence="5 8" id="KW-0238">DNA-binding</keyword>
<dbReference type="Proteomes" id="UP000435177">
    <property type="component" value="Unassembled WGS sequence"/>
</dbReference>
<dbReference type="GO" id="GO:0000976">
    <property type="term" value="F:transcription cis-regulatory region binding"/>
    <property type="evidence" value="ECO:0007669"/>
    <property type="project" value="TreeGrafter"/>
</dbReference>
<dbReference type="GO" id="GO:0005829">
    <property type="term" value="C:cytosol"/>
    <property type="evidence" value="ECO:0007669"/>
    <property type="project" value="TreeGrafter"/>
</dbReference>
<dbReference type="InterPro" id="IPR039420">
    <property type="entry name" value="WalR-like"/>
</dbReference>
<comment type="subcellular location">
    <subcellularLocation>
        <location evidence="1">Cytoplasm</location>
    </subcellularLocation>
</comment>
<keyword evidence="14" id="KW-1185">Reference proteome</keyword>
<dbReference type="CDD" id="cd17574">
    <property type="entry name" value="REC_OmpR"/>
    <property type="match status" value="1"/>
</dbReference>
<dbReference type="InterPro" id="IPR001789">
    <property type="entry name" value="Sig_transdc_resp-reg_receiver"/>
</dbReference>
<dbReference type="FunFam" id="3.40.50.2300:FF:000001">
    <property type="entry name" value="DNA-binding response regulator PhoB"/>
    <property type="match status" value="1"/>
</dbReference>
<dbReference type="Pfam" id="PF00486">
    <property type="entry name" value="Trans_reg_C"/>
    <property type="match status" value="1"/>
</dbReference>
<dbReference type="GO" id="GO:0032993">
    <property type="term" value="C:protein-DNA complex"/>
    <property type="evidence" value="ECO:0007669"/>
    <property type="project" value="TreeGrafter"/>
</dbReference>
<evidence type="ECO:0000259" key="9">
    <source>
        <dbReference type="PROSITE" id="PS50110"/>
    </source>
</evidence>
<dbReference type="FunFam" id="1.10.10.10:FF:000018">
    <property type="entry name" value="DNA-binding response regulator ResD"/>
    <property type="match status" value="1"/>
</dbReference>
<keyword evidence="3" id="KW-0902">Two-component regulatory system</keyword>
<protein>
    <submittedName>
        <fullName evidence="11 12">Response regulator</fullName>
    </submittedName>
</protein>
<dbReference type="SMART" id="SM00862">
    <property type="entry name" value="Trans_reg_C"/>
    <property type="match status" value="1"/>
</dbReference>
<evidence type="ECO:0000313" key="11">
    <source>
        <dbReference type="EMBL" id="MUG65662.1"/>
    </source>
</evidence>
<proteinExistence type="predicted"/>
<name>A0A268F0U1_9BACL</name>
<dbReference type="PROSITE" id="PS50110">
    <property type="entry name" value="RESPONSE_REGULATORY"/>
    <property type="match status" value="1"/>
</dbReference>
<organism evidence="12 13">
    <name type="scientific">Paenibacillus campinasensis</name>
    <dbReference type="NCBI Taxonomy" id="66347"/>
    <lineage>
        <taxon>Bacteria</taxon>
        <taxon>Bacillati</taxon>
        <taxon>Bacillota</taxon>
        <taxon>Bacilli</taxon>
        <taxon>Bacillales</taxon>
        <taxon>Paenibacillaceae</taxon>
        <taxon>Paenibacillus</taxon>
    </lineage>
</organism>
<dbReference type="InterPro" id="IPR036388">
    <property type="entry name" value="WH-like_DNA-bd_sf"/>
</dbReference>
<evidence type="ECO:0000256" key="1">
    <source>
        <dbReference type="ARBA" id="ARBA00004496"/>
    </source>
</evidence>
<dbReference type="RefSeq" id="WP_095263902.1">
    <property type="nucleotide sequence ID" value="NZ_NPBY01000014.1"/>
</dbReference>
<dbReference type="Proteomes" id="UP000215596">
    <property type="component" value="Unassembled WGS sequence"/>
</dbReference>
<dbReference type="EMBL" id="NPBY01000014">
    <property type="protein sequence ID" value="PAD78954.1"/>
    <property type="molecule type" value="Genomic_DNA"/>
</dbReference>
<dbReference type="GO" id="GO:0000156">
    <property type="term" value="F:phosphorelay response regulator activity"/>
    <property type="evidence" value="ECO:0007669"/>
    <property type="project" value="TreeGrafter"/>
</dbReference>
<reference evidence="11 14" key="2">
    <citation type="submission" date="2019-11" db="EMBL/GenBank/DDBJ databases">
        <title>Draft genome sequences of five Paenibacillus species of dairy origin.</title>
        <authorList>
            <person name="Olajide A.M."/>
            <person name="Chen S."/>
            <person name="Lapointe G."/>
        </authorList>
    </citation>
    <scope>NUCLEOTIDE SEQUENCE [LARGE SCALE GENOMIC DNA]</scope>
    <source>
        <strain evidence="11 14">3CS1</strain>
    </source>
</reference>
<dbReference type="Gene3D" id="1.10.10.10">
    <property type="entry name" value="Winged helix-like DNA-binding domain superfamily/Winged helix DNA-binding domain"/>
    <property type="match status" value="1"/>
</dbReference>
<evidence type="ECO:0000313" key="14">
    <source>
        <dbReference type="Proteomes" id="UP000435177"/>
    </source>
</evidence>
<dbReference type="InterPro" id="IPR011006">
    <property type="entry name" value="CheY-like_superfamily"/>
</dbReference>
<evidence type="ECO:0000259" key="10">
    <source>
        <dbReference type="PROSITE" id="PS51755"/>
    </source>
</evidence>
<dbReference type="AlphaFoldDB" id="A0A268F0U1"/>
<feature type="modified residue" description="4-aspartylphosphate" evidence="7">
    <location>
        <position position="53"/>
    </location>
</feature>
<dbReference type="PANTHER" id="PTHR48111:SF2">
    <property type="entry name" value="RESPONSE REGULATOR SAER"/>
    <property type="match status" value="1"/>
</dbReference>
<keyword evidence="6" id="KW-0804">Transcription</keyword>
<dbReference type="SUPFAM" id="SSF52172">
    <property type="entry name" value="CheY-like"/>
    <property type="match status" value="1"/>
</dbReference>
<keyword evidence="4" id="KW-0805">Transcription regulation</keyword>
<dbReference type="EMBL" id="WOAA01000003">
    <property type="protein sequence ID" value="MUG65662.1"/>
    <property type="molecule type" value="Genomic_DNA"/>
</dbReference>
<feature type="DNA-binding region" description="OmpR/PhoB-type" evidence="8">
    <location>
        <begin position="129"/>
        <end position="228"/>
    </location>
</feature>
<evidence type="ECO:0000256" key="7">
    <source>
        <dbReference type="PROSITE-ProRule" id="PRU00169"/>
    </source>
</evidence>
<dbReference type="OrthoDB" id="9790442at2"/>
<dbReference type="Gene3D" id="3.40.50.2300">
    <property type="match status" value="1"/>
</dbReference>
<evidence type="ECO:0000256" key="3">
    <source>
        <dbReference type="ARBA" id="ARBA00023012"/>
    </source>
</evidence>
<dbReference type="PROSITE" id="PS51755">
    <property type="entry name" value="OMPR_PHOB"/>
    <property type="match status" value="1"/>
</dbReference>
<feature type="domain" description="Response regulatory" evidence="9">
    <location>
        <begin position="5"/>
        <end position="117"/>
    </location>
</feature>
<dbReference type="Gene3D" id="6.10.250.690">
    <property type="match status" value="1"/>
</dbReference>
<evidence type="ECO:0000256" key="2">
    <source>
        <dbReference type="ARBA" id="ARBA00022553"/>
    </source>
</evidence>
<feature type="domain" description="OmpR/PhoB-type" evidence="10">
    <location>
        <begin position="129"/>
        <end position="228"/>
    </location>
</feature>
<comment type="caution">
    <text evidence="12">The sequence shown here is derived from an EMBL/GenBank/DDBJ whole genome shotgun (WGS) entry which is preliminary data.</text>
</comment>
<dbReference type="CDD" id="cd00383">
    <property type="entry name" value="trans_reg_C"/>
    <property type="match status" value="1"/>
</dbReference>
<gene>
    <name evidence="12" type="ORF">CHH67_05045</name>
    <name evidence="11" type="ORF">GNP94_06520</name>
</gene>
<reference evidence="12 13" key="1">
    <citation type="submission" date="2017-07" db="EMBL/GenBank/DDBJ databases">
        <title>Isolation and whole genome analysis of endospore-forming bacteria from heroin.</title>
        <authorList>
            <person name="Kalinowski J."/>
            <person name="Ahrens B."/>
            <person name="Al-Dilaimi A."/>
            <person name="Winkler A."/>
            <person name="Wibberg D."/>
            <person name="Schleenbecker U."/>
            <person name="Ruckert C."/>
            <person name="Wolfel R."/>
            <person name="Grass G."/>
        </authorList>
    </citation>
    <scope>NUCLEOTIDE SEQUENCE [LARGE SCALE GENOMIC DNA]</scope>
    <source>
        <strain evidence="12 13">7537-G1</strain>
    </source>
</reference>
<evidence type="ECO:0000256" key="5">
    <source>
        <dbReference type="ARBA" id="ARBA00023125"/>
    </source>
</evidence>
<evidence type="ECO:0000256" key="4">
    <source>
        <dbReference type="ARBA" id="ARBA00023015"/>
    </source>
</evidence>
<keyword evidence="2 7" id="KW-0597">Phosphoprotein</keyword>
<dbReference type="SMART" id="SM00448">
    <property type="entry name" value="REC"/>
    <property type="match status" value="1"/>
</dbReference>
<dbReference type="Pfam" id="PF00072">
    <property type="entry name" value="Response_reg"/>
    <property type="match status" value="1"/>
</dbReference>
<sequence>MTQERILLVDDEEEIIAFMKDALEREGYQVFTAANGREALELSQLQPELILLDVMMPELDGFETCRRLREFTQCPIVFLSACQSETDRIQGLAAGGDDYLLKPFSLAELKARIHAHLRREKRGLTPQDQSVLRFHSLTIDCKGYTVNGNGQDISLTNKEFKIVELLAMHPGQVFTREQIYEKLWGWDAEGDDATVTEHIKKIRAKFAACIPDRTYIQTVWGIGYKWEVK</sequence>
<accession>A0A268F0U1</accession>
<evidence type="ECO:0000256" key="6">
    <source>
        <dbReference type="ARBA" id="ARBA00023163"/>
    </source>
</evidence>
<dbReference type="GO" id="GO:0006355">
    <property type="term" value="P:regulation of DNA-templated transcription"/>
    <property type="evidence" value="ECO:0007669"/>
    <property type="project" value="InterPro"/>
</dbReference>
<evidence type="ECO:0000313" key="13">
    <source>
        <dbReference type="Proteomes" id="UP000215596"/>
    </source>
</evidence>
<dbReference type="InterPro" id="IPR001867">
    <property type="entry name" value="OmpR/PhoB-type_DNA-bd"/>
</dbReference>